<evidence type="ECO:0000259" key="2">
    <source>
        <dbReference type="PROSITE" id="PS51832"/>
    </source>
</evidence>
<name>A0A8A7KII9_9FIRM</name>
<dbReference type="SUPFAM" id="SSF109604">
    <property type="entry name" value="HD-domain/PDEase-like"/>
    <property type="match status" value="1"/>
</dbReference>
<gene>
    <name evidence="3" type="ORF">GM661_02430</name>
</gene>
<reference evidence="3" key="1">
    <citation type="submission" date="2019-12" db="EMBL/GenBank/DDBJ databases">
        <authorList>
            <person name="zhang j."/>
            <person name="sun C.M."/>
        </authorList>
    </citation>
    <scope>NUCLEOTIDE SEQUENCE</scope>
    <source>
        <strain evidence="3">NS-1</strain>
    </source>
</reference>
<feature type="domain" description="HD-GYP" evidence="2">
    <location>
        <begin position="1"/>
        <end position="183"/>
    </location>
</feature>
<proteinExistence type="predicted"/>
<dbReference type="PANTHER" id="PTHR43155">
    <property type="entry name" value="CYCLIC DI-GMP PHOSPHODIESTERASE PA4108-RELATED"/>
    <property type="match status" value="1"/>
</dbReference>
<feature type="domain" description="HD" evidence="1">
    <location>
        <begin position="16"/>
        <end position="138"/>
    </location>
</feature>
<organism evidence="3 4">
    <name type="scientific">Iocasia fonsfrigidae</name>
    <dbReference type="NCBI Taxonomy" id="2682810"/>
    <lineage>
        <taxon>Bacteria</taxon>
        <taxon>Bacillati</taxon>
        <taxon>Bacillota</taxon>
        <taxon>Clostridia</taxon>
        <taxon>Halanaerobiales</taxon>
        <taxon>Halanaerobiaceae</taxon>
        <taxon>Iocasia</taxon>
    </lineage>
</organism>
<evidence type="ECO:0000313" key="3">
    <source>
        <dbReference type="EMBL" id="QTL99895.1"/>
    </source>
</evidence>
<dbReference type="NCBIfam" id="TIGR00277">
    <property type="entry name" value="HDIG"/>
    <property type="match status" value="1"/>
</dbReference>
<dbReference type="InterPro" id="IPR006675">
    <property type="entry name" value="HDIG_dom"/>
</dbReference>
<dbReference type="InterPro" id="IPR003607">
    <property type="entry name" value="HD/PDEase_dom"/>
</dbReference>
<dbReference type="AlphaFoldDB" id="A0A8A7KII9"/>
<dbReference type="SMART" id="SM00471">
    <property type="entry name" value="HDc"/>
    <property type="match status" value="1"/>
</dbReference>
<evidence type="ECO:0000313" key="4">
    <source>
        <dbReference type="Proteomes" id="UP000665020"/>
    </source>
</evidence>
<dbReference type="InterPro" id="IPR006674">
    <property type="entry name" value="HD_domain"/>
</dbReference>
<evidence type="ECO:0000259" key="1">
    <source>
        <dbReference type="PROSITE" id="PS51831"/>
    </source>
</evidence>
<dbReference type="Proteomes" id="UP000665020">
    <property type="component" value="Chromosome"/>
</dbReference>
<accession>A0A8A7KII9</accession>
<dbReference type="KEGG" id="ifn:GM661_02430"/>
<sequence length="183" mass="21036">MILSIINILEIHDKYTKGHSENVAEISALIAREMNYPEKEIKVIEWAGLVHDIGKILISNSILNKPGRLSRKEFEQIKQHPVWGYEVLVGSDELKEIATYIRHHHERWDGTGYPDQLSGEEIPKIARIIALADSWDTMRSDRVYRQKLSLNTARQELIDNKGTQFDPEIVDIALELIVDGKIK</sequence>
<keyword evidence="4" id="KW-1185">Reference proteome</keyword>
<dbReference type="Pfam" id="PF13487">
    <property type="entry name" value="HD_5"/>
    <property type="match status" value="1"/>
</dbReference>
<dbReference type="Gene3D" id="1.10.3210.10">
    <property type="entry name" value="Hypothetical protein af1432"/>
    <property type="match status" value="1"/>
</dbReference>
<dbReference type="EMBL" id="CP046640">
    <property type="protein sequence ID" value="QTL99895.1"/>
    <property type="molecule type" value="Genomic_DNA"/>
</dbReference>
<protein>
    <submittedName>
        <fullName evidence="3">HD domain-containing protein</fullName>
    </submittedName>
</protein>
<dbReference type="InterPro" id="IPR037522">
    <property type="entry name" value="HD_GYP_dom"/>
</dbReference>
<dbReference type="PROSITE" id="PS51831">
    <property type="entry name" value="HD"/>
    <property type="match status" value="1"/>
</dbReference>
<dbReference type="CDD" id="cd00077">
    <property type="entry name" value="HDc"/>
    <property type="match status" value="1"/>
</dbReference>
<dbReference type="PROSITE" id="PS51832">
    <property type="entry name" value="HD_GYP"/>
    <property type="match status" value="1"/>
</dbReference>